<evidence type="ECO:0000256" key="1">
    <source>
        <dbReference type="SAM" id="Phobius"/>
    </source>
</evidence>
<dbReference type="EMBL" id="JAOPGA020001155">
    <property type="protein sequence ID" value="KAL0485631.1"/>
    <property type="molecule type" value="Genomic_DNA"/>
</dbReference>
<reference evidence="2 3" key="1">
    <citation type="submission" date="2024-03" db="EMBL/GenBank/DDBJ databases">
        <title>The Acrasis kona genome and developmental transcriptomes reveal deep origins of eukaryotic multicellular pathways.</title>
        <authorList>
            <person name="Sheikh S."/>
            <person name="Fu C.-J."/>
            <person name="Brown M.W."/>
            <person name="Baldauf S.L."/>
        </authorList>
    </citation>
    <scope>NUCLEOTIDE SEQUENCE [LARGE SCALE GENOMIC DNA]</scope>
    <source>
        <strain evidence="2 3">ATCC MYA-3509</strain>
    </source>
</reference>
<accession>A0AAW2ZAA8</accession>
<dbReference type="Pfam" id="PF11397">
    <property type="entry name" value="GlcNAc"/>
    <property type="match status" value="2"/>
</dbReference>
<proteinExistence type="predicted"/>
<dbReference type="Proteomes" id="UP001431209">
    <property type="component" value="Unassembled WGS sequence"/>
</dbReference>
<keyword evidence="2" id="KW-0328">Glycosyltransferase</keyword>
<dbReference type="PANTHER" id="PTHR34496">
    <property type="entry name" value="GLCNAC TRANSFERASE-RELATED"/>
    <property type="match status" value="1"/>
</dbReference>
<evidence type="ECO:0000313" key="2">
    <source>
        <dbReference type="EMBL" id="KAL0485631.1"/>
    </source>
</evidence>
<keyword evidence="1" id="KW-1133">Transmembrane helix</keyword>
<dbReference type="GO" id="GO:0016757">
    <property type="term" value="F:glycosyltransferase activity"/>
    <property type="evidence" value="ECO:0007669"/>
    <property type="project" value="UniProtKB-KW"/>
</dbReference>
<sequence length="422" mass="48292">MAGDKENKKYGTISIRYPTQICGIRTRKFLIVTTVLVSLLTIGYYTIKSSGLVIPSLRTSFIGGPIPDYLAIIPPYSKKDSGKTIFVNIASFRDNSCMNTLQSIYRAAMFPQNVYVGILQQNSDRDSDCLTINNLDDAASIEGLNNLIRYKDNIRIHRINYQDALGPVYARWTVMDKLYRNEDFILQVDSHTRFRQDWDARLLRDMSLLPKKAALSHYPLEYDVTNNTLPSNYLIHMPIMCNGFYNSDDILQPGGAIFHVKDLKSKPAEGAFLAAGFSFYSREANEQVPLDPNLPHLFHGEELLFSVRMAAHGYRFYSPSENVCFHFYTRKGFPKFWENPPASYANNLKQSLQRVKYILNMLPLSSVDNQTHATLDLDKYGLDRNDPKIVENLKVYTDKFGINFEKKLVSNLCNEKDLMLGY</sequence>
<dbReference type="SUPFAM" id="SSF53448">
    <property type="entry name" value="Nucleotide-diphospho-sugar transferases"/>
    <property type="match status" value="1"/>
</dbReference>
<keyword evidence="1" id="KW-0472">Membrane</keyword>
<dbReference type="AlphaFoldDB" id="A0AAW2ZAA8"/>
<organism evidence="2 3">
    <name type="scientific">Acrasis kona</name>
    <dbReference type="NCBI Taxonomy" id="1008807"/>
    <lineage>
        <taxon>Eukaryota</taxon>
        <taxon>Discoba</taxon>
        <taxon>Heterolobosea</taxon>
        <taxon>Tetramitia</taxon>
        <taxon>Eutetramitia</taxon>
        <taxon>Acrasidae</taxon>
        <taxon>Acrasis</taxon>
    </lineage>
</organism>
<gene>
    <name evidence="2" type="ORF">AKO1_011929</name>
</gene>
<name>A0AAW2ZAA8_9EUKA</name>
<keyword evidence="1" id="KW-0812">Transmembrane</keyword>
<comment type="caution">
    <text evidence="2">The sequence shown here is derived from an EMBL/GenBank/DDBJ whole genome shotgun (WGS) entry which is preliminary data.</text>
</comment>
<keyword evidence="2" id="KW-0808">Transferase</keyword>
<dbReference type="Gene3D" id="3.90.550.10">
    <property type="entry name" value="Spore Coat Polysaccharide Biosynthesis Protein SpsA, Chain A"/>
    <property type="match status" value="1"/>
</dbReference>
<protein>
    <submittedName>
        <fullName evidence="2">[Skp1-protein]-hydroxyproline N-acetylglucosaminyltransferase</fullName>
    </submittedName>
</protein>
<dbReference type="InterPro" id="IPR021067">
    <property type="entry name" value="Glycosyltransferase"/>
</dbReference>
<keyword evidence="3" id="KW-1185">Reference proteome</keyword>
<feature type="transmembrane region" description="Helical" evidence="1">
    <location>
        <begin position="29"/>
        <end position="47"/>
    </location>
</feature>
<dbReference type="PANTHER" id="PTHR34496:SF10">
    <property type="entry name" value="GLCNAC TRANSFERASE"/>
    <property type="match status" value="1"/>
</dbReference>
<evidence type="ECO:0000313" key="3">
    <source>
        <dbReference type="Proteomes" id="UP001431209"/>
    </source>
</evidence>
<dbReference type="InterPro" id="IPR029044">
    <property type="entry name" value="Nucleotide-diphossugar_trans"/>
</dbReference>